<dbReference type="AlphaFoldDB" id="A0A8J2ZU26"/>
<evidence type="ECO:0000256" key="1">
    <source>
        <dbReference type="SAM" id="Phobius"/>
    </source>
</evidence>
<proteinExistence type="predicted"/>
<reference evidence="2" key="1">
    <citation type="journal article" date="2014" name="Int. J. Syst. Evol. Microbiol.">
        <title>Complete genome sequence of Corynebacterium casei LMG S-19264T (=DSM 44701T), isolated from a smear-ripened cheese.</title>
        <authorList>
            <consortium name="US DOE Joint Genome Institute (JGI-PGF)"/>
            <person name="Walter F."/>
            <person name="Albersmeier A."/>
            <person name="Kalinowski J."/>
            <person name="Ruckert C."/>
        </authorList>
    </citation>
    <scope>NUCLEOTIDE SEQUENCE</scope>
    <source>
        <strain evidence="2">CGMCC 1.12777</strain>
    </source>
</reference>
<keyword evidence="3" id="KW-1185">Reference proteome</keyword>
<name>A0A8J2ZU26_9BACL</name>
<feature type="transmembrane region" description="Helical" evidence="1">
    <location>
        <begin position="7"/>
        <end position="24"/>
    </location>
</feature>
<dbReference type="Pfam" id="PF17369">
    <property type="entry name" value="DUF5391"/>
    <property type="match status" value="1"/>
</dbReference>
<accession>A0A8J2ZU26</accession>
<evidence type="ECO:0000313" key="3">
    <source>
        <dbReference type="Proteomes" id="UP000656813"/>
    </source>
</evidence>
<keyword evidence="1" id="KW-1133">Transmembrane helix</keyword>
<evidence type="ECO:0000313" key="2">
    <source>
        <dbReference type="EMBL" id="GGH78542.1"/>
    </source>
</evidence>
<reference evidence="2" key="2">
    <citation type="submission" date="2020-09" db="EMBL/GenBank/DDBJ databases">
        <authorList>
            <person name="Sun Q."/>
            <person name="Zhou Y."/>
        </authorList>
    </citation>
    <scope>NUCLEOTIDE SEQUENCE</scope>
    <source>
        <strain evidence="2">CGMCC 1.12777</strain>
    </source>
</reference>
<sequence>MESKSKIVGMTLLSALVFCVLLVVNSMSPLSEMGNHANTLGSVGMWAAIGIGLVCYAIPLFIYSIGVKWMKYVLAVLCGIGMFTFLAIASSAVFIGLVQHNFSQLIGVLVISVIASVINILWFVIAFRTKRKAPSVIIN</sequence>
<keyword evidence="1" id="KW-0472">Membrane</keyword>
<dbReference type="RefSeq" id="WP_188496499.1">
    <property type="nucleotide sequence ID" value="NZ_BMFV01000006.1"/>
</dbReference>
<dbReference type="EMBL" id="BMFV01000006">
    <property type="protein sequence ID" value="GGH78542.1"/>
    <property type="molecule type" value="Genomic_DNA"/>
</dbReference>
<feature type="transmembrane region" description="Helical" evidence="1">
    <location>
        <begin position="104"/>
        <end position="125"/>
    </location>
</feature>
<comment type="caution">
    <text evidence="2">The sequence shown here is derived from an EMBL/GenBank/DDBJ whole genome shotgun (WGS) entry which is preliminary data.</text>
</comment>
<dbReference type="InterPro" id="IPR020204">
    <property type="entry name" value="Uncharacterised_YxaJ"/>
</dbReference>
<feature type="transmembrane region" description="Helical" evidence="1">
    <location>
        <begin position="44"/>
        <end position="65"/>
    </location>
</feature>
<protein>
    <recommendedName>
        <fullName evidence="4">DUF5391 family protein</fullName>
    </recommendedName>
</protein>
<evidence type="ECO:0008006" key="4">
    <source>
        <dbReference type="Google" id="ProtNLM"/>
    </source>
</evidence>
<dbReference type="Proteomes" id="UP000656813">
    <property type="component" value="Unassembled WGS sequence"/>
</dbReference>
<gene>
    <name evidence="2" type="primary">yxaJ</name>
    <name evidence="2" type="ORF">GCM10007096_12130</name>
</gene>
<organism evidence="2 3">
    <name type="scientific">Pullulanibacillus pueri</name>
    <dbReference type="NCBI Taxonomy" id="1437324"/>
    <lineage>
        <taxon>Bacteria</taxon>
        <taxon>Bacillati</taxon>
        <taxon>Bacillota</taxon>
        <taxon>Bacilli</taxon>
        <taxon>Bacillales</taxon>
        <taxon>Sporolactobacillaceae</taxon>
        <taxon>Pullulanibacillus</taxon>
    </lineage>
</organism>
<keyword evidence="1" id="KW-0812">Transmembrane</keyword>
<feature type="transmembrane region" description="Helical" evidence="1">
    <location>
        <begin position="72"/>
        <end position="98"/>
    </location>
</feature>